<proteinExistence type="predicted"/>
<dbReference type="PROSITE" id="PS50928">
    <property type="entry name" value="ABC_TM1"/>
    <property type="match status" value="1"/>
</dbReference>
<evidence type="ECO:0000256" key="2">
    <source>
        <dbReference type="ARBA" id="ARBA00022448"/>
    </source>
</evidence>
<protein>
    <submittedName>
        <fullName evidence="9">L-arabinose transport system permease protein AraQ</fullName>
    </submittedName>
</protein>
<dbReference type="InterPro" id="IPR035906">
    <property type="entry name" value="MetI-like_sf"/>
</dbReference>
<evidence type="ECO:0000256" key="6">
    <source>
        <dbReference type="ARBA" id="ARBA00023136"/>
    </source>
</evidence>
<keyword evidence="2" id="KW-0813">Transport</keyword>
<dbReference type="PANTHER" id="PTHR43744">
    <property type="entry name" value="ABC TRANSPORTER PERMEASE PROTEIN MG189-RELATED-RELATED"/>
    <property type="match status" value="1"/>
</dbReference>
<reference evidence="9" key="1">
    <citation type="submission" date="2019-08" db="EMBL/GenBank/DDBJ databases">
        <authorList>
            <person name="Kucharzyk K."/>
            <person name="Murdoch R.W."/>
            <person name="Higgins S."/>
            <person name="Loffler F."/>
        </authorList>
    </citation>
    <scope>NUCLEOTIDE SEQUENCE</scope>
</reference>
<evidence type="ECO:0000313" key="9">
    <source>
        <dbReference type="EMBL" id="MPM04175.1"/>
    </source>
</evidence>
<dbReference type="InterPro" id="IPR000515">
    <property type="entry name" value="MetI-like"/>
</dbReference>
<feature type="transmembrane region" description="Helical" evidence="7">
    <location>
        <begin position="73"/>
        <end position="97"/>
    </location>
</feature>
<evidence type="ECO:0000259" key="8">
    <source>
        <dbReference type="PROSITE" id="PS50928"/>
    </source>
</evidence>
<name>A0A644WJW2_9ZZZZ</name>
<accession>A0A644WJW2</accession>
<evidence type="ECO:0000256" key="5">
    <source>
        <dbReference type="ARBA" id="ARBA00022989"/>
    </source>
</evidence>
<evidence type="ECO:0000256" key="4">
    <source>
        <dbReference type="ARBA" id="ARBA00022692"/>
    </source>
</evidence>
<comment type="subcellular location">
    <subcellularLocation>
        <location evidence="1">Cell membrane</location>
        <topology evidence="1">Multi-pass membrane protein</topology>
    </subcellularLocation>
</comment>
<sequence length="279" mass="30847">MSLTNIKRNHLILTIVLALLALFFLSPILIVFMNSFKSKLFISNEPFAMPSSATFSGGENYISGSQKIKFFNAFGYSLFITVFSVIGISLVTSMLAWYLTRVKTKFTTFAYYLLVFSMIVPFQMVMFTMSKTANMLHLDNPIGILVLYIGFGAGLGTFMFSGFIKSIPLSLEEAAMIDGAGPVKTFFLIVFPILKPTAITVAILNTMWVWNDYLLPYLTIGTEYKTIPVAIQYLRGGYGAVDMGAMMAMLVLAMVPIIVFYLSAQKYIIRGVVAGAVKG</sequence>
<dbReference type="GO" id="GO:0055085">
    <property type="term" value="P:transmembrane transport"/>
    <property type="evidence" value="ECO:0007669"/>
    <property type="project" value="InterPro"/>
</dbReference>
<feature type="transmembrane region" description="Helical" evidence="7">
    <location>
        <begin position="12"/>
        <end position="33"/>
    </location>
</feature>
<feature type="domain" description="ABC transmembrane type-1" evidence="8">
    <location>
        <begin position="74"/>
        <end position="264"/>
    </location>
</feature>
<feature type="transmembrane region" description="Helical" evidence="7">
    <location>
        <begin position="109"/>
        <end position="130"/>
    </location>
</feature>
<keyword evidence="6 7" id="KW-0472">Membrane</keyword>
<dbReference type="CDD" id="cd06261">
    <property type="entry name" value="TM_PBP2"/>
    <property type="match status" value="1"/>
</dbReference>
<organism evidence="9">
    <name type="scientific">bioreactor metagenome</name>
    <dbReference type="NCBI Taxonomy" id="1076179"/>
    <lineage>
        <taxon>unclassified sequences</taxon>
        <taxon>metagenomes</taxon>
        <taxon>ecological metagenomes</taxon>
    </lineage>
</organism>
<evidence type="ECO:0000256" key="3">
    <source>
        <dbReference type="ARBA" id="ARBA00022475"/>
    </source>
</evidence>
<dbReference type="Pfam" id="PF00528">
    <property type="entry name" value="BPD_transp_1"/>
    <property type="match status" value="1"/>
</dbReference>
<keyword evidence="4 7" id="KW-0812">Transmembrane</keyword>
<keyword evidence="5 7" id="KW-1133">Transmembrane helix</keyword>
<dbReference type="PANTHER" id="PTHR43744:SF8">
    <property type="entry name" value="SN-GLYCEROL-3-PHOSPHATE TRANSPORT SYSTEM PERMEASE PROTEIN UGPE"/>
    <property type="match status" value="1"/>
</dbReference>
<dbReference type="EMBL" id="VSSQ01001015">
    <property type="protein sequence ID" value="MPM04175.1"/>
    <property type="molecule type" value="Genomic_DNA"/>
</dbReference>
<dbReference type="Gene3D" id="1.10.3720.10">
    <property type="entry name" value="MetI-like"/>
    <property type="match status" value="1"/>
</dbReference>
<dbReference type="GO" id="GO:0005886">
    <property type="term" value="C:plasma membrane"/>
    <property type="evidence" value="ECO:0007669"/>
    <property type="project" value="UniProtKB-SubCell"/>
</dbReference>
<evidence type="ECO:0000256" key="1">
    <source>
        <dbReference type="ARBA" id="ARBA00004651"/>
    </source>
</evidence>
<feature type="transmembrane region" description="Helical" evidence="7">
    <location>
        <begin position="185"/>
        <end position="210"/>
    </location>
</feature>
<comment type="caution">
    <text evidence="9">The sequence shown here is derived from an EMBL/GenBank/DDBJ whole genome shotgun (WGS) entry which is preliminary data.</text>
</comment>
<gene>
    <name evidence="9" type="primary">araQ_18</name>
    <name evidence="9" type="ORF">SDC9_50447</name>
</gene>
<feature type="transmembrane region" description="Helical" evidence="7">
    <location>
        <begin position="142"/>
        <end position="164"/>
    </location>
</feature>
<feature type="transmembrane region" description="Helical" evidence="7">
    <location>
        <begin position="243"/>
        <end position="262"/>
    </location>
</feature>
<evidence type="ECO:0000256" key="7">
    <source>
        <dbReference type="SAM" id="Phobius"/>
    </source>
</evidence>
<dbReference type="AlphaFoldDB" id="A0A644WJW2"/>
<dbReference type="SUPFAM" id="SSF161098">
    <property type="entry name" value="MetI-like"/>
    <property type="match status" value="1"/>
</dbReference>
<keyword evidence="3" id="KW-1003">Cell membrane</keyword>